<dbReference type="AlphaFoldDB" id="A0A9N8DLT2"/>
<dbReference type="InterPro" id="IPR001478">
    <property type="entry name" value="PDZ"/>
</dbReference>
<dbReference type="InterPro" id="IPR036034">
    <property type="entry name" value="PDZ_sf"/>
</dbReference>
<proteinExistence type="predicted"/>
<sequence>MTSTMTITATKTSASQKLGLRLDRLENGTYLVKALEAGLLQGSGLQPGQEVLSINGTEVTGMDSNIVLSLLTSAVGEVAIRVVPQIKHRLTSQVQSFGMHCELVDTQPHLAPEFNQTVAQVKMERYRSVPRMLQDMGVSEQTWKHITDAFAKDLVPALKRALAMDGIFRYEMGRYVRAQVILGGIAGKVQVGTESSREKKIHMMTLQSAIQHNNLAMVANNVLAKANAL</sequence>
<name>A0A9N8DLT2_9STRA</name>
<keyword evidence="3" id="KW-1185">Reference proteome</keyword>
<dbReference type="Proteomes" id="UP001153069">
    <property type="component" value="Unassembled WGS sequence"/>
</dbReference>
<dbReference type="EMBL" id="CAICTM010000212">
    <property type="protein sequence ID" value="CAB9504924.1"/>
    <property type="molecule type" value="Genomic_DNA"/>
</dbReference>
<accession>A0A9N8DLT2</accession>
<dbReference type="Gene3D" id="2.30.42.10">
    <property type="match status" value="1"/>
</dbReference>
<evidence type="ECO:0000313" key="3">
    <source>
        <dbReference type="Proteomes" id="UP001153069"/>
    </source>
</evidence>
<evidence type="ECO:0000259" key="1">
    <source>
        <dbReference type="PROSITE" id="PS50106"/>
    </source>
</evidence>
<reference evidence="2" key="1">
    <citation type="submission" date="2020-06" db="EMBL/GenBank/DDBJ databases">
        <authorList>
            <consortium name="Plant Systems Biology data submission"/>
        </authorList>
    </citation>
    <scope>NUCLEOTIDE SEQUENCE</scope>
    <source>
        <strain evidence="2">D6</strain>
    </source>
</reference>
<protein>
    <recommendedName>
        <fullName evidence="1">PDZ domain-containing protein</fullName>
    </recommendedName>
</protein>
<feature type="domain" description="PDZ" evidence="1">
    <location>
        <begin position="6"/>
        <end position="86"/>
    </location>
</feature>
<gene>
    <name evidence="2" type="ORF">SEMRO_213_G088530.1</name>
</gene>
<dbReference type="SMART" id="SM00228">
    <property type="entry name" value="PDZ"/>
    <property type="match status" value="1"/>
</dbReference>
<dbReference type="SUPFAM" id="SSF50156">
    <property type="entry name" value="PDZ domain-like"/>
    <property type="match status" value="1"/>
</dbReference>
<evidence type="ECO:0000313" key="2">
    <source>
        <dbReference type="EMBL" id="CAB9504924.1"/>
    </source>
</evidence>
<comment type="caution">
    <text evidence="2">The sequence shown here is derived from an EMBL/GenBank/DDBJ whole genome shotgun (WGS) entry which is preliminary data.</text>
</comment>
<organism evidence="2 3">
    <name type="scientific">Seminavis robusta</name>
    <dbReference type="NCBI Taxonomy" id="568900"/>
    <lineage>
        <taxon>Eukaryota</taxon>
        <taxon>Sar</taxon>
        <taxon>Stramenopiles</taxon>
        <taxon>Ochrophyta</taxon>
        <taxon>Bacillariophyta</taxon>
        <taxon>Bacillariophyceae</taxon>
        <taxon>Bacillariophycidae</taxon>
        <taxon>Naviculales</taxon>
        <taxon>Naviculaceae</taxon>
        <taxon>Seminavis</taxon>
    </lineage>
</organism>
<dbReference type="PROSITE" id="PS50106">
    <property type="entry name" value="PDZ"/>
    <property type="match status" value="1"/>
</dbReference>